<evidence type="ECO:0000259" key="3">
    <source>
        <dbReference type="PROSITE" id="PS50043"/>
    </source>
</evidence>
<dbReference type="PROSITE" id="PS50043">
    <property type="entry name" value="HTH_LUXR_2"/>
    <property type="match status" value="1"/>
</dbReference>
<dbReference type="InterPro" id="IPR039420">
    <property type="entry name" value="WalR-like"/>
</dbReference>
<evidence type="ECO:0000313" key="5">
    <source>
        <dbReference type="EMBL" id="OIJ88249.1"/>
    </source>
</evidence>
<protein>
    <recommendedName>
        <fullName evidence="7">Helix-turn-helix transcriptional regulator</fullName>
    </recommendedName>
</protein>
<dbReference type="SMART" id="SM00421">
    <property type="entry name" value="HTH_LUXR"/>
    <property type="match status" value="1"/>
</dbReference>
<dbReference type="EMBL" id="MLYP01000058">
    <property type="protein sequence ID" value="OIJ88249.1"/>
    <property type="molecule type" value="Genomic_DNA"/>
</dbReference>
<dbReference type="Proteomes" id="UP000179935">
    <property type="component" value="Unassembled WGS sequence"/>
</dbReference>
<dbReference type="PROSITE" id="PS50110">
    <property type="entry name" value="RESPONSE_REGULATORY"/>
    <property type="match status" value="1"/>
</dbReference>
<dbReference type="SUPFAM" id="SSF52172">
    <property type="entry name" value="CheY-like"/>
    <property type="match status" value="1"/>
</dbReference>
<dbReference type="RefSeq" id="WP_071368111.1">
    <property type="nucleotide sequence ID" value="NZ_MLYP01000058.1"/>
</dbReference>
<dbReference type="Pfam" id="PF00196">
    <property type="entry name" value="GerE"/>
    <property type="match status" value="1"/>
</dbReference>
<gene>
    <name evidence="5" type="ORF">BIV24_21965</name>
</gene>
<dbReference type="Gene3D" id="3.40.50.2300">
    <property type="match status" value="1"/>
</dbReference>
<accession>A0A1S2P369</accession>
<keyword evidence="6" id="KW-1185">Reference proteome</keyword>
<evidence type="ECO:0000256" key="1">
    <source>
        <dbReference type="ARBA" id="ARBA00023125"/>
    </source>
</evidence>
<dbReference type="GO" id="GO:0006355">
    <property type="term" value="P:regulation of DNA-templated transcription"/>
    <property type="evidence" value="ECO:0007669"/>
    <property type="project" value="InterPro"/>
</dbReference>
<feature type="domain" description="HTH luxR-type" evidence="3">
    <location>
        <begin position="134"/>
        <end position="199"/>
    </location>
</feature>
<evidence type="ECO:0000313" key="6">
    <source>
        <dbReference type="Proteomes" id="UP000179935"/>
    </source>
</evidence>
<proteinExistence type="predicted"/>
<dbReference type="CDD" id="cd06170">
    <property type="entry name" value="LuxR_C_like"/>
    <property type="match status" value="1"/>
</dbReference>
<evidence type="ECO:0000256" key="2">
    <source>
        <dbReference type="PROSITE-ProRule" id="PRU00169"/>
    </source>
</evidence>
<reference evidence="5 6" key="1">
    <citation type="submission" date="2016-10" db="EMBL/GenBank/DDBJ databases">
        <title>Genome sequence of Streptomyces sp. MUSC 93.</title>
        <authorList>
            <person name="Lee L.-H."/>
            <person name="Ser H.-L."/>
            <person name="Law J.W.-F."/>
        </authorList>
    </citation>
    <scope>NUCLEOTIDE SEQUENCE [LARGE SCALE GENOMIC DNA]</scope>
    <source>
        <strain evidence="5 6">MUSC 93</strain>
    </source>
</reference>
<dbReference type="STRING" id="1428652.BIV24_21965"/>
<dbReference type="GO" id="GO:0000160">
    <property type="term" value="P:phosphorelay signal transduction system"/>
    <property type="evidence" value="ECO:0007669"/>
    <property type="project" value="InterPro"/>
</dbReference>
<dbReference type="PANTHER" id="PTHR43214:SF42">
    <property type="entry name" value="TRANSCRIPTIONAL REGULATORY PROTEIN DESR"/>
    <property type="match status" value="1"/>
</dbReference>
<dbReference type="GO" id="GO:0003677">
    <property type="term" value="F:DNA binding"/>
    <property type="evidence" value="ECO:0007669"/>
    <property type="project" value="UniProtKB-KW"/>
</dbReference>
<dbReference type="PRINTS" id="PR00038">
    <property type="entry name" value="HTHLUXR"/>
</dbReference>
<dbReference type="SUPFAM" id="SSF46894">
    <property type="entry name" value="C-terminal effector domain of the bipartite response regulators"/>
    <property type="match status" value="1"/>
</dbReference>
<sequence>MGIQVMLSDDLLLSRSALAALIEKREEIRVVGAVGGDTDALEFAEIYRPDIAIICFDGVDGSAIGLAEKIASLPECRSLVMAESFTRSIVRQAFSSRVDGMLQRSVPPSRFFEALHRVHQGERVFDTDLTVAALANAGCPLTSRQLSVLERLSHGDTIVEIAARLHLSEGTVRNYLSSLVARLGARNRIDALRIARDAHGL</sequence>
<evidence type="ECO:0000259" key="4">
    <source>
        <dbReference type="PROSITE" id="PS50110"/>
    </source>
</evidence>
<dbReference type="InterPro" id="IPR011006">
    <property type="entry name" value="CheY-like_superfamily"/>
</dbReference>
<dbReference type="AlphaFoldDB" id="A0A1S2P369"/>
<comment type="caution">
    <text evidence="2">Lacks conserved residue(s) required for the propagation of feature annotation.</text>
</comment>
<keyword evidence="1" id="KW-0238">DNA-binding</keyword>
<dbReference type="InterPro" id="IPR000792">
    <property type="entry name" value="Tscrpt_reg_LuxR_C"/>
</dbReference>
<organism evidence="5 6">
    <name type="scientific">Streptomyces colonosanans</name>
    <dbReference type="NCBI Taxonomy" id="1428652"/>
    <lineage>
        <taxon>Bacteria</taxon>
        <taxon>Bacillati</taxon>
        <taxon>Actinomycetota</taxon>
        <taxon>Actinomycetes</taxon>
        <taxon>Kitasatosporales</taxon>
        <taxon>Streptomycetaceae</taxon>
        <taxon>Streptomyces</taxon>
    </lineage>
</organism>
<comment type="caution">
    <text evidence="5">The sequence shown here is derived from an EMBL/GenBank/DDBJ whole genome shotgun (WGS) entry which is preliminary data.</text>
</comment>
<dbReference type="OrthoDB" id="9808843at2"/>
<feature type="domain" description="Response regulatory" evidence="4">
    <location>
        <begin position="4"/>
        <end position="119"/>
    </location>
</feature>
<name>A0A1S2P369_9ACTN</name>
<dbReference type="PANTHER" id="PTHR43214">
    <property type="entry name" value="TWO-COMPONENT RESPONSE REGULATOR"/>
    <property type="match status" value="1"/>
</dbReference>
<dbReference type="InterPro" id="IPR016032">
    <property type="entry name" value="Sig_transdc_resp-reg_C-effctor"/>
</dbReference>
<evidence type="ECO:0008006" key="7">
    <source>
        <dbReference type="Google" id="ProtNLM"/>
    </source>
</evidence>
<dbReference type="InterPro" id="IPR001789">
    <property type="entry name" value="Sig_transdc_resp-reg_receiver"/>
</dbReference>